<keyword evidence="3" id="KW-1185">Reference proteome</keyword>
<dbReference type="PANTHER" id="PTHR33018:SF19">
    <property type="entry name" value="OS12G0558775 PROTEIN"/>
    <property type="match status" value="1"/>
</dbReference>
<dbReference type="EMBL" id="AGNK02005224">
    <property type="status" value="NOT_ANNOTATED_CDS"/>
    <property type="molecule type" value="Genomic_DNA"/>
</dbReference>
<name>K3ZLL0_SETIT</name>
<dbReference type="Gramene" id="KQK95816">
    <property type="protein sequence ID" value="KQK95816"/>
    <property type="gene ID" value="SETIT_027470mg"/>
</dbReference>
<evidence type="ECO:0008006" key="4">
    <source>
        <dbReference type="Google" id="ProtNLM"/>
    </source>
</evidence>
<dbReference type="PANTHER" id="PTHR33018">
    <property type="entry name" value="OS10G0338966 PROTEIN-RELATED"/>
    <property type="match status" value="1"/>
</dbReference>
<organism evidence="2 3">
    <name type="scientific">Setaria italica</name>
    <name type="common">Foxtail millet</name>
    <name type="synonym">Panicum italicum</name>
    <dbReference type="NCBI Taxonomy" id="4555"/>
    <lineage>
        <taxon>Eukaryota</taxon>
        <taxon>Viridiplantae</taxon>
        <taxon>Streptophyta</taxon>
        <taxon>Embryophyta</taxon>
        <taxon>Tracheophyta</taxon>
        <taxon>Spermatophyta</taxon>
        <taxon>Magnoliopsida</taxon>
        <taxon>Liliopsida</taxon>
        <taxon>Poales</taxon>
        <taxon>Poaceae</taxon>
        <taxon>PACMAD clade</taxon>
        <taxon>Panicoideae</taxon>
        <taxon>Panicodae</taxon>
        <taxon>Paniceae</taxon>
        <taxon>Cenchrinae</taxon>
        <taxon>Setaria</taxon>
    </lineage>
</organism>
<accession>K3ZLL0</accession>
<evidence type="ECO:0000256" key="1">
    <source>
        <dbReference type="SAM" id="MobiDB-lite"/>
    </source>
</evidence>
<dbReference type="InParanoid" id="K3ZLL0"/>
<dbReference type="EnsemblPlants" id="KQK95816">
    <property type="protein sequence ID" value="KQK95816"/>
    <property type="gene ID" value="SETIT_027470mg"/>
</dbReference>
<evidence type="ECO:0000313" key="2">
    <source>
        <dbReference type="EnsemblPlants" id="KQK95816"/>
    </source>
</evidence>
<reference evidence="2" key="2">
    <citation type="submission" date="2018-08" db="UniProtKB">
        <authorList>
            <consortium name="EnsemblPlants"/>
        </authorList>
    </citation>
    <scope>IDENTIFICATION</scope>
    <source>
        <strain evidence="2">Yugu1</strain>
    </source>
</reference>
<reference evidence="3" key="1">
    <citation type="journal article" date="2012" name="Nat. Biotechnol.">
        <title>Reference genome sequence of the model plant Setaria.</title>
        <authorList>
            <person name="Bennetzen J.L."/>
            <person name="Schmutz J."/>
            <person name="Wang H."/>
            <person name="Percifield R."/>
            <person name="Hawkins J."/>
            <person name="Pontaroli A.C."/>
            <person name="Estep M."/>
            <person name="Feng L."/>
            <person name="Vaughn J.N."/>
            <person name="Grimwood J."/>
            <person name="Jenkins J."/>
            <person name="Barry K."/>
            <person name="Lindquist E."/>
            <person name="Hellsten U."/>
            <person name="Deshpande S."/>
            <person name="Wang X."/>
            <person name="Wu X."/>
            <person name="Mitros T."/>
            <person name="Triplett J."/>
            <person name="Yang X."/>
            <person name="Ye C.Y."/>
            <person name="Mauro-Herrera M."/>
            <person name="Wang L."/>
            <person name="Li P."/>
            <person name="Sharma M."/>
            <person name="Sharma R."/>
            <person name="Ronald P.C."/>
            <person name="Panaud O."/>
            <person name="Kellogg E.A."/>
            <person name="Brutnell T.P."/>
            <person name="Doust A.N."/>
            <person name="Tuskan G.A."/>
            <person name="Rokhsar D."/>
            <person name="Devos K.M."/>
        </authorList>
    </citation>
    <scope>NUCLEOTIDE SEQUENCE [LARGE SCALE GENOMIC DNA]</scope>
    <source>
        <strain evidence="3">cv. Yugu1</strain>
    </source>
</reference>
<protein>
    <recommendedName>
        <fullName evidence="4">Ubiquitin-like protease family profile domain-containing protein</fullName>
    </recommendedName>
</protein>
<evidence type="ECO:0000313" key="3">
    <source>
        <dbReference type="Proteomes" id="UP000004995"/>
    </source>
</evidence>
<dbReference type="FunCoup" id="K3ZLL0">
    <property type="interactions" value="221"/>
</dbReference>
<feature type="region of interest" description="Disordered" evidence="1">
    <location>
        <begin position="181"/>
        <end position="214"/>
    </location>
</feature>
<feature type="compositionally biased region" description="Low complexity" evidence="1">
    <location>
        <begin position="185"/>
        <end position="196"/>
    </location>
</feature>
<proteinExistence type="predicted"/>
<sequence length="477" mass="54660">MKMIKSRFIGSYTAKGLRAKRGSEYQPLSLHPRGHHDQGRYRKRDHYKRDLEEQVKQLAMEVHAIKQTHPTSSFNGQPEPTMQLANTAYTAPSNAASIANLKYHVDNINVDTPCKLMFPVGRKNKFREVVTGMAVTAHLFSKEPPPTEYSWVQVVTVLDDSCELDIRTDGGLRFSMMRRTSLATSSPPSQPSQSQPSDPPPHRQPSSPSQKPVPRVLRSYVKKNRLTEVEQFMAIMKDHFIFLYGVPEKYEHGKPFTPWLDLSVGPPELMKLHGWIVHATKKGIQSITVHVPQKVFLGVEDYMLVIDFEDLWRLYHHQHLDVQLMTCWCLYSIAFLDPARICTPKHSFKLTGSVKAEMKSAKTQADKDAIQKNTHKEEKIKVANYILPQATPGTALCGYYMCEFLRNNGSYRMNNSKDLPKINTRNSALEDQGIIDICRDMAHFIQDEICHEKGLFFDPKRELAADRCEDFRTWKLS</sequence>
<dbReference type="Proteomes" id="UP000004995">
    <property type="component" value="Unassembled WGS sequence"/>
</dbReference>
<dbReference type="AlphaFoldDB" id="K3ZLL0"/>
<dbReference type="HOGENOM" id="CLU_596423_0_0_1"/>